<name>C0N744_9GAMM</name>
<dbReference type="AlphaFoldDB" id="C0N744"/>
<feature type="domain" description="EAL" evidence="1">
    <location>
        <begin position="1"/>
        <end position="214"/>
    </location>
</feature>
<dbReference type="RefSeq" id="WP_008291725.1">
    <property type="nucleotide sequence ID" value="NZ_GG657899.1"/>
</dbReference>
<dbReference type="HOGENOM" id="CLU_044951_2_0_6"/>
<dbReference type="Pfam" id="PF00563">
    <property type="entry name" value="EAL"/>
    <property type="match status" value="1"/>
</dbReference>
<keyword evidence="4" id="KW-1185">Reference proteome</keyword>
<dbReference type="Pfam" id="PF08668">
    <property type="entry name" value="HDOD"/>
    <property type="match status" value="1"/>
</dbReference>
<dbReference type="PANTHER" id="PTHR33525:SF4">
    <property type="entry name" value="CYCLIC DI-GMP PHOSPHODIESTERASE CDGJ"/>
    <property type="match status" value="1"/>
</dbReference>
<dbReference type="OrthoDB" id="9804751at2"/>
<dbReference type="SMART" id="SM00052">
    <property type="entry name" value="EAL"/>
    <property type="match status" value="1"/>
</dbReference>
<dbReference type="InterPro" id="IPR001633">
    <property type="entry name" value="EAL_dom"/>
</dbReference>
<evidence type="ECO:0000313" key="3">
    <source>
        <dbReference type="EMBL" id="EEF79632.1"/>
    </source>
</evidence>
<dbReference type="SUPFAM" id="SSF141868">
    <property type="entry name" value="EAL domain-like"/>
    <property type="match status" value="1"/>
</dbReference>
<dbReference type="Gene3D" id="3.20.20.450">
    <property type="entry name" value="EAL domain"/>
    <property type="match status" value="1"/>
</dbReference>
<dbReference type="SUPFAM" id="SSF109604">
    <property type="entry name" value="HD-domain/PDEase-like"/>
    <property type="match status" value="1"/>
</dbReference>
<protein>
    <recommendedName>
        <fullName evidence="5">HDOD domain-containing protein</fullName>
    </recommendedName>
</protein>
<dbReference type="InterPro" id="IPR035919">
    <property type="entry name" value="EAL_sf"/>
</dbReference>
<evidence type="ECO:0008006" key="5">
    <source>
        <dbReference type="Google" id="ProtNLM"/>
    </source>
</evidence>
<dbReference type="PROSITE" id="PS50883">
    <property type="entry name" value="EAL"/>
    <property type="match status" value="1"/>
</dbReference>
<dbReference type="PROSITE" id="PS51833">
    <property type="entry name" value="HDOD"/>
    <property type="match status" value="1"/>
</dbReference>
<proteinExistence type="predicted"/>
<gene>
    <name evidence="3" type="ORF">MDMS009_2219</name>
</gene>
<evidence type="ECO:0000259" key="2">
    <source>
        <dbReference type="PROSITE" id="PS51833"/>
    </source>
</evidence>
<dbReference type="Proteomes" id="UP000004679">
    <property type="component" value="Unassembled WGS sequence"/>
</dbReference>
<organism evidence="3 4">
    <name type="scientific">Methylophaga thiooxydans DMS010</name>
    <dbReference type="NCBI Taxonomy" id="637616"/>
    <lineage>
        <taxon>Bacteria</taxon>
        <taxon>Pseudomonadati</taxon>
        <taxon>Pseudomonadota</taxon>
        <taxon>Gammaproteobacteria</taxon>
        <taxon>Thiotrichales</taxon>
        <taxon>Piscirickettsiaceae</taxon>
        <taxon>Methylophaga</taxon>
    </lineage>
</organism>
<sequence length="407" mass="46297">METLNERPLVVIARQPIFDRQYDIYAYELLFRSASDQTFADLSSLSGDTATSRVINYAFLELGIERVIGNHTAFINLTRNFILNEDPLPTSQNRVIVEILEDIIVDDELLDGVRKLIKQGYTIALDDFIFHESLRPLVELASIIKVDILALDEAALREHVTILRQYDVKLLAEKVETREEFELCMELGFDFFQGFFFCRPDNIEDTPIPDNQLILVKLMQKLQEEDVEFEEIEQLISHDPGLTYKLLRLLNSAAIGMPRQINSIRQGLVILGLKAIKTWTSLIIMSELDSVPEELLDQALIRAKMGESLAPHYDCSSESSFLVGLFSTIDAMLNQPMAIIVKSLPLADETKQALLHKQGELGQLLNDIELYERGLWSELENAKASLEIFSQSYINAAEWSIQTKEVV</sequence>
<dbReference type="InterPro" id="IPR052340">
    <property type="entry name" value="RNase_Y/CdgJ"/>
</dbReference>
<dbReference type="PIRSF" id="PIRSF003180">
    <property type="entry name" value="DiGMPpdiest_YuxH"/>
    <property type="match status" value="1"/>
</dbReference>
<dbReference type="EMBL" id="GG657899">
    <property type="protein sequence ID" value="EEF79632.1"/>
    <property type="molecule type" value="Genomic_DNA"/>
</dbReference>
<accession>C0N744</accession>
<dbReference type="InterPro" id="IPR014408">
    <property type="entry name" value="dGMP_Pdiesterase_EAL/HD-GYP"/>
</dbReference>
<reference evidence="3 4" key="1">
    <citation type="journal article" date="2011" name="J. Bacteriol.">
        <title>Draft genome sequence of the chemolithoheterotrophic, halophilic methylotroph Methylophaga thiooxydans DMS010.</title>
        <authorList>
            <person name="Boden R."/>
            <person name="Ferriera S."/>
            <person name="Johnson J."/>
            <person name="Kelly D.P."/>
            <person name="Murrell J.C."/>
            <person name="Schafer H."/>
        </authorList>
    </citation>
    <scope>NUCLEOTIDE SEQUENCE [LARGE SCALE GENOMIC DNA]</scope>
    <source>
        <strain evidence="3 4">DMS010</strain>
    </source>
</reference>
<dbReference type="InterPro" id="IPR013976">
    <property type="entry name" value="HDOD"/>
</dbReference>
<dbReference type="Gene3D" id="1.10.3210.10">
    <property type="entry name" value="Hypothetical protein af1432"/>
    <property type="match status" value="1"/>
</dbReference>
<evidence type="ECO:0000313" key="4">
    <source>
        <dbReference type="Proteomes" id="UP000004679"/>
    </source>
</evidence>
<dbReference type="PANTHER" id="PTHR33525">
    <property type="match status" value="1"/>
</dbReference>
<evidence type="ECO:0000259" key="1">
    <source>
        <dbReference type="PROSITE" id="PS50883"/>
    </source>
</evidence>
<feature type="domain" description="HDOD" evidence="2">
    <location>
        <begin position="208"/>
        <end position="392"/>
    </location>
</feature>